<evidence type="ECO:0000256" key="1">
    <source>
        <dbReference type="ARBA" id="ARBA00010154"/>
    </source>
</evidence>
<feature type="site" description="Participates in a stacking interaction with the thymidine ring of dTDP-4-oxo-6-deoxyglucose" evidence="3">
    <location>
        <position position="138"/>
    </location>
</feature>
<dbReference type="EMBL" id="PVTF01000003">
    <property type="protein sequence ID" value="PRY43910.1"/>
    <property type="molecule type" value="Genomic_DNA"/>
</dbReference>
<dbReference type="RefSeq" id="WP_106187413.1">
    <property type="nucleotide sequence ID" value="NZ_PVTF01000003.1"/>
</dbReference>
<dbReference type="PANTHER" id="PTHR21047">
    <property type="entry name" value="DTDP-6-DEOXY-D-GLUCOSE-3,5 EPIMERASE"/>
    <property type="match status" value="1"/>
</dbReference>
<dbReference type="CDD" id="cd00438">
    <property type="entry name" value="cupin_RmlC"/>
    <property type="match status" value="1"/>
</dbReference>
<dbReference type="AlphaFoldDB" id="A0A2T0TE23"/>
<reference evidence="4 5" key="1">
    <citation type="submission" date="2018-03" db="EMBL/GenBank/DDBJ databases">
        <title>Genomic Encyclopedia of Archaeal and Bacterial Type Strains, Phase II (KMG-II): from individual species to whole genera.</title>
        <authorList>
            <person name="Goeker M."/>
        </authorList>
    </citation>
    <scope>NUCLEOTIDE SEQUENCE [LARGE SCALE GENOMIC DNA]</scope>
    <source>
        <strain evidence="4 5">DSM 44720</strain>
    </source>
</reference>
<feature type="active site" description="Proton donor" evidence="2">
    <location>
        <position position="132"/>
    </location>
</feature>
<dbReference type="PANTHER" id="PTHR21047:SF2">
    <property type="entry name" value="THYMIDINE DIPHOSPHO-4-KETO-RHAMNOSE 3,5-EPIMERASE"/>
    <property type="match status" value="1"/>
</dbReference>
<feature type="active site" description="Proton acceptor" evidence="2">
    <location>
        <position position="62"/>
    </location>
</feature>
<evidence type="ECO:0000313" key="4">
    <source>
        <dbReference type="EMBL" id="PRY43910.1"/>
    </source>
</evidence>
<organism evidence="4 5">
    <name type="scientific">Umezawaea tangerina</name>
    <dbReference type="NCBI Taxonomy" id="84725"/>
    <lineage>
        <taxon>Bacteria</taxon>
        <taxon>Bacillati</taxon>
        <taxon>Actinomycetota</taxon>
        <taxon>Actinomycetes</taxon>
        <taxon>Pseudonocardiales</taxon>
        <taxon>Pseudonocardiaceae</taxon>
        <taxon>Umezawaea</taxon>
    </lineage>
</organism>
<dbReference type="Gene3D" id="2.60.120.10">
    <property type="entry name" value="Jelly Rolls"/>
    <property type="match status" value="1"/>
</dbReference>
<protein>
    <submittedName>
        <fullName evidence="4">dTDP-4-dehydrorhamnose 3,5-epimerase</fullName>
    </submittedName>
</protein>
<dbReference type="InterPro" id="IPR014710">
    <property type="entry name" value="RmlC-like_jellyroll"/>
</dbReference>
<sequence length="200" mass="21650">MRVSETKISGSWEFTPKAFPDDRGVFASPFQEAAFVEAVGHPLRLAQTNHSTSRRGTLRGVHFADVPPGQAKYVYCPRGSLLDVIVDLRVGSPTFGQHDVVRLDSTALNAVYLAEGIGHAVIALEDDTTMAYLCSEAYNPTAERGLDPLCPELAIPWPADLTPVLSAKDRTAPGLSEALAAGILPDYDECLAHYERLRAT</sequence>
<evidence type="ECO:0000256" key="3">
    <source>
        <dbReference type="PIRSR" id="PIRSR600888-3"/>
    </source>
</evidence>
<dbReference type="InterPro" id="IPR000888">
    <property type="entry name" value="RmlC-like"/>
</dbReference>
<dbReference type="Pfam" id="PF00908">
    <property type="entry name" value="dTDP_sugar_isom"/>
    <property type="match status" value="1"/>
</dbReference>
<dbReference type="InterPro" id="IPR011051">
    <property type="entry name" value="RmlC_Cupin_sf"/>
</dbReference>
<comment type="similarity">
    <text evidence="1">Belongs to the dTDP-4-dehydrorhamnose 3,5-epimerase family.</text>
</comment>
<proteinExistence type="inferred from homology"/>
<gene>
    <name evidence="4" type="ORF">CLV43_103659</name>
</gene>
<dbReference type="SUPFAM" id="SSF51182">
    <property type="entry name" value="RmlC-like cupins"/>
    <property type="match status" value="1"/>
</dbReference>
<comment type="caution">
    <text evidence="4">The sequence shown here is derived from an EMBL/GenBank/DDBJ whole genome shotgun (WGS) entry which is preliminary data.</text>
</comment>
<dbReference type="Proteomes" id="UP000239494">
    <property type="component" value="Unassembled WGS sequence"/>
</dbReference>
<evidence type="ECO:0000256" key="2">
    <source>
        <dbReference type="PIRSR" id="PIRSR600888-1"/>
    </source>
</evidence>
<dbReference type="GO" id="GO:0000271">
    <property type="term" value="P:polysaccharide biosynthetic process"/>
    <property type="evidence" value="ECO:0007669"/>
    <property type="project" value="TreeGrafter"/>
</dbReference>
<dbReference type="GO" id="GO:0008830">
    <property type="term" value="F:dTDP-4-dehydrorhamnose 3,5-epimerase activity"/>
    <property type="evidence" value="ECO:0007669"/>
    <property type="project" value="InterPro"/>
</dbReference>
<keyword evidence="5" id="KW-1185">Reference proteome</keyword>
<dbReference type="GO" id="GO:0005829">
    <property type="term" value="C:cytosol"/>
    <property type="evidence" value="ECO:0007669"/>
    <property type="project" value="TreeGrafter"/>
</dbReference>
<evidence type="ECO:0000313" key="5">
    <source>
        <dbReference type="Proteomes" id="UP000239494"/>
    </source>
</evidence>
<accession>A0A2T0TE23</accession>
<name>A0A2T0TE23_9PSEU</name>
<dbReference type="GO" id="GO:0019305">
    <property type="term" value="P:dTDP-rhamnose biosynthetic process"/>
    <property type="evidence" value="ECO:0007669"/>
    <property type="project" value="TreeGrafter"/>
</dbReference>
<dbReference type="OrthoDB" id="9800680at2"/>